<dbReference type="FunFam" id="1.20.1250.20:FF:000064">
    <property type="entry name" value="MFS allantoate transporter"/>
    <property type="match status" value="1"/>
</dbReference>
<evidence type="ECO:0000256" key="6">
    <source>
        <dbReference type="ARBA" id="ARBA00037968"/>
    </source>
</evidence>
<feature type="transmembrane region" description="Helical" evidence="7">
    <location>
        <begin position="458"/>
        <end position="479"/>
    </location>
</feature>
<dbReference type="GO" id="GO:0016020">
    <property type="term" value="C:membrane"/>
    <property type="evidence" value="ECO:0007669"/>
    <property type="project" value="UniProtKB-SubCell"/>
</dbReference>
<dbReference type="Gene3D" id="1.20.1250.20">
    <property type="entry name" value="MFS general substrate transporter like domains"/>
    <property type="match status" value="1"/>
</dbReference>
<feature type="transmembrane region" description="Helical" evidence="7">
    <location>
        <begin position="197"/>
        <end position="216"/>
    </location>
</feature>
<keyword evidence="2" id="KW-0813">Transport</keyword>
<dbReference type="PANTHER" id="PTHR43791:SF26">
    <property type="entry name" value="ALLANTOATE TRANSPORTER, PUTATIVE (AFU_ORTHOLOGUE AFUA_5G09470)-RELATED"/>
    <property type="match status" value="1"/>
</dbReference>
<feature type="transmembrane region" description="Helical" evidence="7">
    <location>
        <begin position="296"/>
        <end position="313"/>
    </location>
</feature>
<feature type="transmembrane region" description="Helical" evidence="7">
    <location>
        <begin position="106"/>
        <end position="129"/>
    </location>
</feature>
<dbReference type="GO" id="GO:0022857">
    <property type="term" value="F:transmembrane transporter activity"/>
    <property type="evidence" value="ECO:0007669"/>
    <property type="project" value="InterPro"/>
</dbReference>
<dbReference type="InterPro" id="IPR011701">
    <property type="entry name" value="MFS"/>
</dbReference>
<evidence type="ECO:0000256" key="5">
    <source>
        <dbReference type="ARBA" id="ARBA00023136"/>
    </source>
</evidence>
<organism evidence="9 10">
    <name type="scientific">Magnusiomyces paraingens</name>
    <dbReference type="NCBI Taxonomy" id="2606893"/>
    <lineage>
        <taxon>Eukaryota</taxon>
        <taxon>Fungi</taxon>
        <taxon>Dikarya</taxon>
        <taxon>Ascomycota</taxon>
        <taxon>Saccharomycotina</taxon>
        <taxon>Dipodascomycetes</taxon>
        <taxon>Dipodascales</taxon>
        <taxon>Dipodascaceae</taxon>
        <taxon>Magnusiomyces</taxon>
    </lineage>
</organism>
<evidence type="ECO:0000313" key="9">
    <source>
        <dbReference type="EMBL" id="VVT51624.1"/>
    </source>
</evidence>
<gene>
    <name evidence="9" type="ORF">SAPINGB_P003158</name>
</gene>
<keyword evidence="4 7" id="KW-1133">Transmembrane helix</keyword>
<evidence type="ECO:0000259" key="8">
    <source>
        <dbReference type="PROSITE" id="PS50850"/>
    </source>
</evidence>
<keyword evidence="5 7" id="KW-0472">Membrane</keyword>
<evidence type="ECO:0000256" key="3">
    <source>
        <dbReference type="ARBA" id="ARBA00022692"/>
    </source>
</evidence>
<feature type="transmembrane region" description="Helical" evidence="7">
    <location>
        <begin position="426"/>
        <end position="446"/>
    </location>
</feature>
<feature type="domain" description="Major facilitator superfamily (MFS) profile" evidence="8">
    <location>
        <begin position="69"/>
        <end position="488"/>
    </location>
</feature>
<feature type="transmembrane region" description="Helical" evidence="7">
    <location>
        <begin position="333"/>
        <end position="353"/>
    </location>
</feature>
<evidence type="ECO:0000256" key="7">
    <source>
        <dbReference type="SAM" id="Phobius"/>
    </source>
</evidence>
<dbReference type="AlphaFoldDB" id="A0A5E8BIY4"/>
<keyword evidence="3 7" id="KW-0812">Transmembrane</keyword>
<dbReference type="Pfam" id="PF07690">
    <property type="entry name" value="MFS_1"/>
    <property type="match status" value="1"/>
</dbReference>
<feature type="transmembrane region" description="Helical" evidence="7">
    <location>
        <begin position="397"/>
        <end position="414"/>
    </location>
</feature>
<dbReference type="InterPro" id="IPR020846">
    <property type="entry name" value="MFS_dom"/>
</dbReference>
<dbReference type="InterPro" id="IPR036259">
    <property type="entry name" value="MFS_trans_sf"/>
</dbReference>
<feature type="transmembrane region" description="Helical" evidence="7">
    <location>
        <begin position="141"/>
        <end position="159"/>
    </location>
</feature>
<feature type="transmembrane region" description="Helical" evidence="7">
    <location>
        <begin position="65"/>
        <end position="82"/>
    </location>
</feature>
<accession>A0A5E8BIY4</accession>
<evidence type="ECO:0000256" key="2">
    <source>
        <dbReference type="ARBA" id="ARBA00022448"/>
    </source>
</evidence>
<dbReference type="PANTHER" id="PTHR43791">
    <property type="entry name" value="PERMEASE-RELATED"/>
    <property type="match status" value="1"/>
</dbReference>
<sequence length="516" mass="57667">MTASEKDVPIHEESIQKGPDIYEVEDIKDNVDFTKMDKAARIMHDNEINLEEIDPKEIDRITRKVDMMILPFIFVSYVFFYVDKTTLSYAAIFGITKDLKLTGDKYSWLSSVFYFGFLVWSVPSNYLMLKFPIAKYLGINIFMWGVLLMIQAACPNFATLVVLRILGGAAECCADPAFMLITGMWYTRRQQPVRIGIWFSATGVGVAFGGLLGYGIGNIKGSLPSWKYEFLIIGAICASWGLIIFFFLPDSPVTTKYLTEDERVILLTILKSNQTGIENKTLKWDQVKECLMDIKVWLLFFGVLGANVPNGGYSNFGTIIIKGLGFSTLGTTLLSIPYGASIALSILLCVYLNNLVSKNGRNTRVLLLALFVLPNIAGTFGLYFLPQHRKGGRLACYYLTGPGYASFVLVLSLFSSNFAGHTKRTVANTIMFLGYCIGNLIGPFFYLDSQKPKYPLGIGSMLTGTMVSAGTGIILGFYLRYCNTKRDKEQGGRTDDLSNAFKDMTDIQNKNFRYVY</sequence>
<proteinExistence type="inferred from homology"/>
<dbReference type="PROSITE" id="PS50850">
    <property type="entry name" value="MFS"/>
    <property type="match status" value="1"/>
</dbReference>
<evidence type="ECO:0000256" key="1">
    <source>
        <dbReference type="ARBA" id="ARBA00004141"/>
    </source>
</evidence>
<dbReference type="EMBL" id="CABVLU010000002">
    <property type="protein sequence ID" value="VVT51624.1"/>
    <property type="molecule type" value="Genomic_DNA"/>
</dbReference>
<feature type="transmembrane region" description="Helical" evidence="7">
    <location>
        <begin position="165"/>
        <end position="185"/>
    </location>
</feature>
<comment type="subcellular location">
    <subcellularLocation>
        <location evidence="1">Membrane</location>
        <topology evidence="1">Multi-pass membrane protein</topology>
    </subcellularLocation>
</comment>
<feature type="transmembrane region" description="Helical" evidence="7">
    <location>
        <begin position="228"/>
        <end position="248"/>
    </location>
</feature>
<evidence type="ECO:0000256" key="4">
    <source>
        <dbReference type="ARBA" id="ARBA00022989"/>
    </source>
</evidence>
<feature type="transmembrane region" description="Helical" evidence="7">
    <location>
        <begin position="365"/>
        <end position="385"/>
    </location>
</feature>
<evidence type="ECO:0000313" key="10">
    <source>
        <dbReference type="Proteomes" id="UP000398389"/>
    </source>
</evidence>
<dbReference type="Proteomes" id="UP000398389">
    <property type="component" value="Unassembled WGS sequence"/>
</dbReference>
<dbReference type="SUPFAM" id="SSF103473">
    <property type="entry name" value="MFS general substrate transporter"/>
    <property type="match status" value="1"/>
</dbReference>
<comment type="similarity">
    <text evidence="6">Belongs to the major facilitator superfamily. Allantoate permease family.</text>
</comment>
<dbReference type="RefSeq" id="XP_031853767.1">
    <property type="nucleotide sequence ID" value="XM_031997876.1"/>
</dbReference>
<name>A0A5E8BIY4_9ASCO</name>
<dbReference type="GeneID" id="43581976"/>
<keyword evidence="10" id="KW-1185">Reference proteome</keyword>
<dbReference type="OrthoDB" id="6730379at2759"/>
<protein>
    <recommendedName>
        <fullName evidence="8">Major facilitator superfamily (MFS) profile domain-containing protein</fullName>
    </recommendedName>
</protein>
<reference evidence="9 10" key="1">
    <citation type="submission" date="2019-09" db="EMBL/GenBank/DDBJ databases">
        <authorList>
            <person name="Brejova B."/>
        </authorList>
    </citation>
    <scope>NUCLEOTIDE SEQUENCE [LARGE SCALE GENOMIC DNA]</scope>
</reference>